<name>A0A9W8Q810_AKAMU</name>
<sequence>MPPSRQVVVSSFSGIDDVSTLKIVPGDVADPIKDQIQVSVIYAGFSGSDINMRLGQYPLQRAAPLTLGYCCLGRVSAMGPNSSAFKVGDLVTAVTVYDSQADLVNIREKHLVSVPEGLDLQKAAALPLDWNTAYGMVMRAAKVSHGQRVFIHGLSGAVGYALLSLCKLQGAIVYGTASSRNHSTLRGLGVTPFVYSDKDWIAQMKAVGGAHAVFDPLGFGSWDESYSILSDSDPSILVGYGGNLASLNGDKETRSPFPSIAKLLAQNLRLFCNKSTTFFYIDRDQTTFKPELLALLDMLKDGKIDVSIKHVWDLEEIQNAHRSWGKAPGIGSLLIRVSEE</sequence>
<reference evidence="3" key="1">
    <citation type="journal article" date="2023" name="Access Microbiol">
        <title>De-novo genome assembly for Akanthomyces muscarius, a biocontrol agent of insect agricultural pests.</title>
        <authorList>
            <person name="Erdos Z."/>
            <person name="Studholme D.J."/>
            <person name="Raymond B."/>
            <person name="Sharma M."/>
        </authorList>
    </citation>
    <scope>NUCLEOTIDE SEQUENCE</scope>
    <source>
        <strain evidence="3">Ve6</strain>
    </source>
</reference>
<dbReference type="EMBL" id="JAJHUN010000010">
    <property type="protein sequence ID" value="KAJ4148604.1"/>
    <property type="molecule type" value="Genomic_DNA"/>
</dbReference>
<dbReference type="AlphaFoldDB" id="A0A9W8Q810"/>
<dbReference type="SUPFAM" id="SSF51735">
    <property type="entry name" value="NAD(P)-binding Rossmann-fold domains"/>
    <property type="match status" value="1"/>
</dbReference>
<dbReference type="InterPro" id="IPR011032">
    <property type="entry name" value="GroES-like_sf"/>
</dbReference>
<evidence type="ECO:0000256" key="1">
    <source>
        <dbReference type="ARBA" id="ARBA00005179"/>
    </source>
</evidence>
<dbReference type="InterPro" id="IPR013149">
    <property type="entry name" value="ADH-like_C"/>
</dbReference>
<dbReference type="GO" id="GO:0016491">
    <property type="term" value="F:oxidoreductase activity"/>
    <property type="evidence" value="ECO:0007669"/>
    <property type="project" value="InterPro"/>
</dbReference>
<evidence type="ECO:0000313" key="3">
    <source>
        <dbReference type="EMBL" id="KAJ4148604.1"/>
    </source>
</evidence>
<dbReference type="PANTHER" id="PTHR43677:SF4">
    <property type="entry name" value="QUINONE OXIDOREDUCTASE-LIKE PROTEIN 2"/>
    <property type="match status" value="1"/>
</dbReference>
<proteinExistence type="predicted"/>
<comment type="pathway">
    <text evidence="1">Secondary metabolite biosynthesis.</text>
</comment>
<dbReference type="RefSeq" id="XP_056051545.1">
    <property type="nucleotide sequence ID" value="XM_056194626.1"/>
</dbReference>
<dbReference type="Proteomes" id="UP001144673">
    <property type="component" value="Chromosome 3"/>
</dbReference>
<organism evidence="3 4">
    <name type="scientific">Akanthomyces muscarius</name>
    <name type="common">Entomopathogenic fungus</name>
    <name type="synonym">Lecanicillium muscarium</name>
    <dbReference type="NCBI Taxonomy" id="2231603"/>
    <lineage>
        <taxon>Eukaryota</taxon>
        <taxon>Fungi</taxon>
        <taxon>Dikarya</taxon>
        <taxon>Ascomycota</taxon>
        <taxon>Pezizomycotina</taxon>
        <taxon>Sordariomycetes</taxon>
        <taxon>Hypocreomycetidae</taxon>
        <taxon>Hypocreales</taxon>
        <taxon>Cordycipitaceae</taxon>
        <taxon>Akanthomyces</taxon>
    </lineage>
</organism>
<dbReference type="PANTHER" id="PTHR43677">
    <property type="entry name" value="SHORT-CHAIN DEHYDROGENASE/REDUCTASE"/>
    <property type="match status" value="1"/>
</dbReference>
<dbReference type="Gene3D" id="3.90.180.10">
    <property type="entry name" value="Medium-chain alcohol dehydrogenases, catalytic domain"/>
    <property type="match status" value="1"/>
</dbReference>
<dbReference type="InterPro" id="IPR036291">
    <property type="entry name" value="NAD(P)-bd_dom_sf"/>
</dbReference>
<dbReference type="Pfam" id="PF00107">
    <property type="entry name" value="ADH_zinc_N"/>
    <property type="match status" value="1"/>
</dbReference>
<dbReference type="Gene3D" id="3.40.50.720">
    <property type="entry name" value="NAD(P)-binding Rossmann-like Domain"/>
    <property type="match status" value="1"/>
</dbReference>
<dbReference type="CDD" id="cd08273">
    <property type="entry name" value="MDR8"/>
    <property type="match status" value="1"/>
</dbReference>
<comment type="caution">
    <text evidence="3">The sequence shown here is derived from an EMBL/GenBank/DDBJ whole genome shotgun (WGS) entry which is preliminary data.</text>
</comment>
<dbReference type="Pfam" id="PF08240">
    <property type="entry name" value="ADH_N"/>
    <property type="match status" value="1"/>
</dbReference>
<dbReference type="InterPro" id="IPR020843">
    <property type="entry name" value="ER"/>
</dbReference>
<dbReference type="GO" id="GO:0005739">
    <property type="term" value="C:mitochondrion"/>
    <property type="evidence" value="ECO:0007669"/>
    <property type="project" value="TreeGrafter"/>
</dbReference>
<accession>A0A9W8Q810</accession>
<evidence type="ECO:0000259" key="2">
    <source>
        <dbReference type="SMART" id="SM00829"/>
    </source>
</evidence>
<feature type="domain" description="Enoyl reductase (ER)" evidence="2">
    <location>
        <begin position="16"/>
        <end position="335"/>
    </location>
</feature>
<keyword evidence="4" id="KW-1185">Reference proteome</keyword>
<dbReference type="SUPFAM" id="SSF50129">
    <property type="entry name" value="GroES-like"/>
    <property type="match status" value="1"/>
</dbReference>
<protein>
    <recommendedName>
        <fullName evidence="2">Enoyl reductase (ER) domain-containing protein</fullName>
    </recommendedName>
</protein>
<evidence type="ECO:0000313" key="4">
    <source>
        <dbReference type="Proteomes" id="UP001144673"/>
    </source>
</evidence>
<gene>
    <name evidence="3" type="ORF">LMH87_003067</name>
</gene>
<dbReference type="InterPro" id="IPR013154">
    <property type="entry name" value="ADH-like_N"/>
</dbReference>
<dbReference type="GeneID" id="80890226"/>
<dbReference type="InterPro" id="IPR051397">
    <property type="entry name" value="Zn-ADH-like_protein"/>
</dbReference>
<dbReference type="SMART" id="SM00829">
    <property type="entry name" value="PKS_ER"/>
    <property type="match status" value="1"/>
</dbReference>
<dbReference type="KEGG" id="amus:LMH87_003067"/>